<dbReference type="OrthoDB" id="282744at2"/>
<name>A0A2U3B5B5_9VIBR</name>
<dbReference type="PANTHER" id="PTHR43280">
    <property type="entry name" value="ARAC-FAMILY TRANSCRIPTIONAL REGULATOR"/>
    <property type="match status" value="1"/>
</dbReference>
<evidence type="ECO:0000259" key="4">
    <source>
        <dbReference type="PROSITE" id="PS01124"/>
    </source>
</evidence>
<dbReference type="EMBL" id="QFWT01000013">
    <property type="protein sequence ID" value="PWI31979.1"/>
    <property type="molecule type" value="Genomic_DNA"/>
</dbReference>
<keyword evidence="2" id="KW-0238">DNA-binding</keyword>
<evidence type="ECO:0000313" key="5">
    <source>
        <dbReference type="EMBL" id="PWI31979.1"/>
    </source>
</evidence>
<feature type="domain" description="HTH araC/xylS-type" evidence="4">
    <location>
        <begin position="29"/>
        <end position="128"/>
    </location>
</feature>
<keyword evidence="1" id="KW-0805">Transcription regulation</keyword>
<dbReference type="Gene3D" id="1.10.10.60">
    <property type="entry name" value="Homeodomain-like"/>
    <property type="match status" value="2"/>
</dbReference>
<evidence type="ECO:0000256" key="2">
    <source>
        <dbReference type="ARBA" id="ARBA00023125"/>
    </source>
</evidence>
<dbReference type="InterPro" id="IPR009057">
    <property type="entry name" value="Homeodomain-like_sf"/>
</dbReference>
<evidence type="ECO:0000256" key="1">
    <source>
        <dbReference type="ARBA" id="ARBA00023015"/>
    </source>
</evidence>
<reference evidence="5 6" key="1">
    <citation type="submission" date="2018-05" db="EMBL/GenBank/DDBJ databases">
        <title>Vibrio limimaris sp. nov., isolated from marine sediment.</title>
        <authorList>
            <person name="Li C.-M."/>
        </authorList>
    </citation>
    <scope>NUCLEOTIDE SEQUENCE [LARGE SCALE GENOMIC DNA]</scope>
    <source>
        <strain evidence="5 6">E4404</strain>
    </source>
</reference>
<dbReference type="SMART" id="SM00342">
    <property type="entry name" value="HTH_ARAC"/>
    <property type="match status" value="1"/>
</dbReference>
<dbReference type="Proteomes" id="UP000245362">
    <property type="component" value="Unassembled WGS sequence"/>
</dbReference>
<organism evidence="5 6">
    <name type="scientific">Vibrio albus</name>
    <dbReference type="NCBI Taxonomy" id="2200953"/>
    <lineage>
        <taxon>Bacteria</taxon>
        <taxon>Pseudomonadati</taxon>
        <taxon>Pseudomonadota</taxon>
        <taxon>Gammaproteobacteria</taxon>
        <taxon>Vibrionales</taxon>
        <taxon>Vibrionaceae</taxon>
        <taxon>Vibrio</taxon>
    </lineage>
</organism>
<comment type="caution">
    <text evidence="5">The sequence shown here is derived from an EMBL/GenBank/DDBJ whole genome shotgun (WGS) entry which is preliminary data.</text>
</comment>
<dbReference type="SUPFAM" id="SSF46689">
    <property type="entry name" value="Homeodomain-like"/>
    <property type="match status" value="2"/>
</dbReference>
<proteinExistence type="predicted"/>
<evidence type="ECO:0000256" key="3">
    <source>
        <dbReference type="ARBA" id="ARBA00023163"/>
    </source>
</evidence>
<dbReference type="GO" id="GO:0043565">
    <property type="term" value="F:sequence-specific DNA binding"/>
    <property type="evidence" value="ECO:0007669"/>
    <property type="project" value="InterPro"/>
</dbReference>
<dbReference type="PROSITE" id="PS01124">
    <property type="entry name" value="HTH_ARAC_FAMILY_2"/>
    <property type="match status" value="1"/>
</dbReference>
<dbReference type="AlphaFoldDB" id="A0A2U3B5B5"/>
<gene>
    <name evidence="5" type="ORF">DI392_18055</name>
</gene>
<dbReference type="InterPro" id="IPR018060">
    <property type="entry name" value="HTH_AraC"/>
</dbReference>
<evidence type="ECO:0000313" key="6">
    <source>
        <dbReference type="Proteomes" id="UP000245362"/>
    </source>
</evidence>
<dbReference type="PANTHER" id="PTHR43280:SF28">
    <property type="entry name" value="HTH-TYPE TRANSCRIPTIONAL ACTIVATOR RHAS"/>
    <property type="match status" value="1"/>
</dbReference>
<accession>A0A2U3B5B5</accession>
<dbReference type="GO" id="GO:0003700">
    <property type="term" value="F:DNA-binding transcription factor activity"/>
    <property type="evidence" value="ECO:0007669"/>
    <property type="project" value="InterPro"/>
</dbReference>
<dbReference type="Pfam" id="PF12833">
    <property type="entry name" value="HTH_18"/>
    <property type="match status" value="1"/>
</dbReference>
<keyword evidence="6" id="KW-1185">Reference proteome</keyword>
<protein>
    <submittedName>
        <fullName evidence="5">AraC family transcriptional regulator</fullName>
    </submittedName>
</protein>
<sequence length="298" mass="34070">MNSNETPFALVPEKALLASLPEHYKKRFETALLLMHDTLTEGLCWEQIAKQSAISPYHFHRQFTLLFNETPGQYLNRLRLQYAVYLLFTAKHKKITDIALLCGYSSSQAMAKALKRELGTTAKNIRQLIHSGTPEKTSELMAKLAHPGNEHSLETQLAKSMPCELVWYPTRGMKKQHFPEFDWDIIFETIGEKSTQLISATPVSELERPWKDISYTIGNWYVPEEDYDHYLPEGYFLCCEVYIVSDVAYIAAIEGLFEQAEKLGYEVDTSGYLIEMVRHVELTLTGGATFAFQIPIIT</sequence>
<keyword evidence="3" id="KW-0804">Transcription</keyword>